<organism evidence="7">
    <name type="scientific">Culicoides sonorensis</name>
    <name type="common">Biting midge</name>
    <dbReference type="NCBI Taxonomy" id="179676"/>
    <lineage>
        <taxon>Eukaryota</taxon>
        <taxon>Metazoa</taxon>
        <taxon>Ecdysozoa</taxon>
        <taxon>Arthropoda</taxon>
        <taxon>Hexapoda</taxon>
        <taxon>Insecta</taxon>
        <taxon>Pterygota</taxon>
        <taxon>Neoptera</taxon>
        <taxon>Endopterygota</taxon>
        <taxon>Diptera</taxon>
        <taxon>Nematocera</taxon>
        <taxon>Chironomoidea</taxon>
        <taxon>Ceratopogonidae</taxon>
        <taxon>Ceratopogoninae</taxon>
        <taxon>Culicoides</taxon>
        <taxon>Monoculicoides</taxon>
    </lineage>
</organism>
<keyword evidence="3" id="KW-0479">Metal-binding</keyword>
<feature type="compositionally biased region" description="Polar residues" evidence="4">
    <location>
        <begin position="346"/>
        <end position="370"/>
    </location>
</feature>
<evidence type="ECO:0000256" key="4">
    <source>
        <dbReference type="SAM" id="MobiDB-lite"/>
    </source>
</evidence>
<accession>A0A336LS16</accession>
<evidence type="ECO:0000256" key="1">
    <source>
        <dbReference type="ARBA" id="ARBA00004123"/>
    </source>
</evidence>
<feature type="region of interest" description="Disordered" evidence="4">
    <location>
        <begin position="211"/>
        <end position="370"/>
    </location>
</feature>
<keyword evidence="3" id="KW-0862">Zinc</keyword>
<dbReference type="Gene3D" id="3.30.710.10">
    <property type="entry name" value="Potassium Channel Kv1.1, Chain A"/>
    <property type="match status" value="1"/>
</dbReference>
<dbReference type="InterPro" id="IPR036236">
    <property type="entry name" value="Znf_C2H2_sf"/>
</dbReference>
<dbReference type="VEuPathDB" id="VectorBase:CSON001900"/>
<dbReference type="Pfam" id="PF00096">
    <property type="entry name" value="zf-C2H2"/>
    <property type="match status" value="2"/>
</dbReference>
<feature type="compositionally biased region" description="Polar residues" evidence="4">
    <location>
        <begin position="150"/>
        <end position="167"/>
    </location>
</feature>
<dbReference type="Gene3D" id="3.30.160.60">
    <property type="entry name" value="Classic Zinc Finger"/>
    <property type="match status" value="1"/>
</dbReference>
<dbReference type="PROSITE" id="PS50097">
    <property type="entry name" value="BTB"/>
    <property type="match status" value="1"/>
</dbReference>
<dbReference type="OMA" id="ANHSPXE"/>
<name>A0A336LS16_CULSO</name>
<feature type="compositionally biased region" description="Polar residues" evidence="4">
    <location>
        <begin position="239"/>
        <end position="251"/>
    </location>
</feature>
<feature type="compositionally biased region" description="Low complexity" evidence="4">
    <location>
        <begin position="126"/>
        <end position="140"/>
    </location>
</feature>
<dbReference type="GO" id="GO:0005634">
    <property type="term" value="C:nucleus"/>
    <property type="evidence" value="ECO:0007669"/>
    <property type="project" value="UniProtKB-SubCell"/>
</dbReference>
<dbReference type="InterPro" id="IPR011333">
    <property type="entry name" value="SKP1/BTB/POZ_sf"/>
</dbReference>
<evidence type="ECO:0000259" key="6">
    <source>
        <dbReference type="PROSITE" id="PS50157"/>
    </source>
</evidence>
<dbReference type="CDD" id="cd18315">
    <property type="entry name" value="BTB_POZ_BAB-like"/>
    <property type="match status" value="1"/>
</dbReference>
<dbReference type="EMBL" id="UFQT01000130">
    <property type="protein sequence ID" value="SSX20605.1"/>
    <property type="molecule type" value="Genomic_DNA"/>
</dbReference>
<reference evidence="7" key="1">
    <citation type="submission" date="2018-07" db="EMBL/GenBank/DDBJ databases">
        <authorList>
            <person name="Quirk P.G."/>
            <person name="Krulwich T.A."/>
        </authorList>
    </citation>
    <scope>NUCLEOTIDE SEQUENCE</scope>
</reference>
<dbReference type="GO" id="GO:0048513">
    <property type="term" value="P:animal organ development"/>
    <property type="evidence" value="ECO:0007669"/>
    <property type="project" value="UniProtKB-ARBA"/>
</dbReference>
<evidence type="ECO:0000259" key="5">
    <source>
        <dbReference type="PROSITE" id="PS50097"/>
    </source>
</evidence>
<dbReference type="Pfam" id="PF00651">
    <property type="entry name" value="BTB"/>
    <property type="match status" value="1"/>
</dbReference>
<dbReference type="SMART" id="SM00355">
    <property type="entry name" value="ZnF_C2H2"/>
    <property type="match status" value="2"/>
</dbReference>
<dbReference type="InterPro" id="IPR051095">
    <property type="entry name" value="Dros_DevTransReg"/>
</dbReference>
<dbReference type="InterPro" id="IPR013087">
    <property type="entry name" value="Znf_C2H2_type"/>
</dbReference>
<feature type="domain" description="C2H2-type" evidence="6">
    <location>
        <begin position="433"/>
        <end position="461"/>
    </location>
</feature>
<dbReference type="PROSITE" id="PS00028">
    <property type="entry name" value="ZINC_FINGER_C2H2_1"/>
    <property type="match status" value="2"/>
</dbReference>
<dbReference type="AlphaFoldDB" id="A0A336LS16"/>
<dbReference type="PROSITE" id="PS50157">
    <property type="entry name" value="ZINC_FINGER_C2H2_2"/>
    <property type="match status" value="2"/>
</dbReference>
<dbReference type="SUPFAM" id="SSF57667">
    <property type="entry name" value="beta-beta-alpha zinc fingers"/>
    <property type="match status" value="1"/>
</dbReference>
<proteinExistence type="predicted"/>
<evidence type="ECO:0000256" key="2">
    <source>
        <dbReference type="ARBA" id="ARBA00023242"/>
    </source>
</evidence>
<gene>
    <name evidence="7" type="primary">CSON001900</name>
</gene>
<feature type="region of interest" description="Disordered" evidence="4">
    <location>
        <begin position="122"/>
        <end position="169"/>
    </location>
</feature>
<keyword evidence="3" id="KW-0863">Zinc-finger</keyword>
<keyword evidence="2" id="KW-0539">Nucleus</keyword>
<feature type="domain" description="C2H2-type" evidence="6">
    <location>
        <begin position="405"/>
        <end position="433"/>
    </location>
</feature>
<dbReference type="GO" id="GO:0003006">
    <property type="term" value="P:developmental process involved in reproduction"/>
    <property type="evidence" value="ECO:0007669"/>
    <property type="project" value="UniProtKB-ARBA"/>
</dbReference>
<feature type="compositionally biased region" description="Basic and acidic residues" evidence="4">
    <location>
        <begin position="321"/>
        <end position="345"/>
    </location>
</feature>
<dbReference type="GO" id="GO:0008270">
    <property type="term" value="F:zinc ion binding"/>
    <property type="evidence" value="ECO:0007669"/>
    <property type="project" value="UniProtKB-KW"/>
</dbReference>
<feature type="domain" description="BTB" evidence="5">
    <location>
        <begin position="32"/>
        <end position="100"/>
    </location>
</feature>
<dbReference type="FunFam" id="3.30.160.60:FF:002618">
    <property type="entry name" value="Bmp-induced factor"/>
    <property type="match status" value="1"/>
</dbReference>
<feature type="compositionally biased region" description="Gly residues" evidence="4">
    <location>
        <begin position="254"/>
        <end position="264"/>
    </location>
</feature>
<feature type="compositionally biased region" description="Polar residues" evidence="4">
    <location>
        <begin position="267"/>
        <end position="311"/>
    </location>
</feature>
<dbReference type="GO" id="GO:0006357">
    <property type="term" value="P:regulation of transcription by RNA polymerase II"/>
    <property type="evidence" value="ECO:0007669"/>
    <property type="project" value="TreeGrafter"/>
</dbReference>
<evidence type="ECO:0000256" key="3">
    <source>
        <dbReference type="PROSITE-ProRule" id="PRU00042"/>
    </source>
</evidence>
<dbReference type="SMART" id="SM00225">
    <property type="entry name" value="BTB"/>
    <property type="match status" value="1"/>
</dbReference>
<dbReference type="PANTHER" id="PTHR23110:SF94">
    <property type="entry name" value="ZINC FINGER PROTEIN CHINMO"/>
    <property type="match status" value="1"/>
</dbReference>
<comment type="subcellular location">
    <subcellularLocation>
        <location evidence="1">Nucleus</location>
    </subcellularLocation>
</comment>
<dbReference type="PANTHER" id="PTHR23110">
    <property type="entry name" value="BTB DOMAIN TRANSCRIPTION FACTOR"/>
    <property type="match status" value="1"/>
</dbReference>
<sequence>MDQQQQYCLKWSNYSSNMANAFSNLYESDTLTDVILWCGGQIFKAHKLILAACSKSLAELFETAQHSSNGSTCVILEATSADNMQALLEFMYKGEVHVSQKSLESFLKAAESLQVKGLTAEHGRFNSNSNPNQSHQSPNSPHHEPVTPVTRRQSQLATQSQPQTQRNPMDAFLAKTIKRETDMILHSSPTALATFAPSYIPPYLPNLNYPEHPRKRSLKSPYMDQEAAARGSVLRDGTSKGSSTVTSQSPVSGKRGGYGNGEGSTGRPASSASSVAPTEADTQQMERNSPQQSNRYENHSPSTTHTDNNGIKSERDENEDMDRSKEGKEAGNEAGAEDLRVRDLRSNQSPIASSAPQTPTTPLFNSSSKMDISETSLASGDMFNATTAHRENYHSADGKIIRKKLQCPLCERQYGYETNLRAHIRQRHQGIRVPCPYCSRTFTRNNTVRRHIAREHKSHYMQNALNNPLSSPHTNPLSQLPS</sequence>
<dbReference type="SUPFAM" id="SSF54695">
    <property type="entry name" value="POZ domain"/>
    <property type="match status" value="1"/>
</dbReference>
<dbReference type="InterPro" id="IPR000210">
    <property type="entry name" value="BTB/POZ_dom"/>
</dbReference>
<evidence type="ECO:0000313" key="7">
    <source>
        <dbReference type="EMBL" id="SSX20605.1"/>
    </source>
</evidence>
<protein>
    <submittedName>
        <fullName evidence="7">CSON001900 protein</fullName>
    </submittedName>
</protein>
<dbReference type="GO" id="GO:0048666">
    <property type="term" value="P:neuron development"/>
    <property type="evidence" value="ECO:0007669"/>
    <property type="project" value="UniProtKB-ARBA"/>
</dbReference>